<protein>
    <submittedName>
        <fullName evidence="1">DUF393 domain-containing protein</fullName>
    </submittedName>
</protein>
<name>A0ACC6CAV9_9BURK</name>
<reference evidence="1" key="1">
    <citation type="submission" date="2022-08" db="EMBL/GenBank/DDBJ databases">
        <title>Genome sequencing of Pelomonas sp. UHG3.</title>
        <authorList>
            <person name="So Y."/>
        </authorList>
    </citation>
    <scope>NUCLEOTIDE SEQUENCE</scope>
    <source>
        <strain evidence="1">UHG3</strain>
    </source>
</reference>
<comment type="caution">
    <text evidence="1">The sequence shown here is derived from an EMBL/GenBank/DDBJ whole genome shotgun (WGS) entry which is preliminary data.</text>
</comment>
<proteinExistence type="predicted"/>
<keyword evidence="2" id="KW-1185">Reference proteome</keyword>
<organism evidence="1 2">
    <name type="scientific">Roseateles hydrophilus</name>
    <dbReference type="NCBI Taxonomy" id="2975054"/>
    <lineage>
        <taxon>Bacteria</taxon>
        <taxon>Pseudomonadati</taxon>
        <taxon>Pseudomonadota</taxon>
        <taxon>Betaproteobacteria</taxon>
        <taxon>Burkholderiales</taxon>
        <taxon>Sphaerotilaceae</taxon>
        <taxon>Roseateles</taxon>
    </lineage>
</organism>
<accession>A0ACC6CAV9</accession>
<dbReference type="Proteomes" id="UP001076464">
    <property type="component" value="Unassembled WGS sequence"/>
</dbReference>
<dbReference type="EMBL" id="JAPPUY010000002">
    <property type="protein sequence ID" value="MCY4745515.1"/>
    <property type="molecule type" value="Genomic_DNA"/>
</dbReference>
<sequence>MTPPNPPSDARPTVYFDGACPVCRREIALYQRQPGADALCWVDAAACPPEALGRGLDRPAALARLHVRAADGRLVSGAAAFIAMWAALPRTARLARLLNRPWLVRLLDAAYTGFLKLRRLWRPAR</sequence>
<gene>
    <name evidence="1" type="ORF">NYO99_11080</name>
</gene>
<evidence type="ECO:0000313" key="1">
    <source>
        <dbReference type="EMBL" id="MCY4745515.1"/>
    </source>
</evidence>
<evidence type="ECO:0000313" key="2">
    <source>
        <dbReference type="Proteomes" id="UP001076464"/>
    </source>
</evidence>